<dbReference type="SUPFAM" id="SSF56112">
    <property type="entry name" value="Protein kinase-like (PK-like)"/>
    <property type="match status" value="1"/>
</dbReference>
<feature type="domain" description="Aminoglycoside phosphotransferase" evidence="1">
    <location>
        <begin position="35"/>
        <end position="274"/>
    </location>
</feature>
<dbReference type="PANTHER" id="PTHR21310">
    <property type="entry name" value="AMINOGLYCOSIDE PHOSPHOTRANSFERASE-RELATED-RELATED"/>
    <property type="match status" value="1"/>
</dbReference>
<dbReference type="InterPro" id="IPR002575">
    <property type="entry name" value="Aminoglycoside_PTrfase"/>
</dbReference>
<dbReference type="Pfam" id="PF01636">
    <property type="entry name" value="APH"/>
    <property type="match status" value="1"/>
</dbReference>
<comment type="caution">
    <text evidence="2">The sequence shown here is derived from an EMBL/GenBank/DDBJ whole genome shotgun (WGS) entry which is preliminary data.</text>
</comment>
<evidence type="ECO:0000313" key="3">
    <source>
        <dbReference type="Proteomes" id="UP001635817"/>
    </source>
</evidence>
<gene>
    <name evidence="2" type="ORF">ACK4CP_08330</name>
</gene>
<sequence length="339" mass="36593">MSAATGELDIQRLTSWLRTTLEPSLIGIEADRIGGGNSSGAWRLDLLTATGKRAVVLKAANDGGLVYDCDAAREGRILAAARQAGAPVPEVLAIDTAGETLGVPCFVMELVDGHGVPEDTPASFHGDGWFRDTDTQTQRAIWWSFLDTLGRLHAIDAGSVPAKYGANGVVDVLGYWRRSLTDAAPAHLVPRQLAIIDWLADHIPAEADNDPALCMGDARLGNALLHGISVHTLVDFEVAYIGNPAADIGYCVMQEAFTRLLTDRPATDIPTADETWAYWEAKTGRTVGNRDFWTAFGATILCVTGTRAMLKWGMPVQTIDNDNIVVAEWERLVEQAAQR</sequence>
<dbReference type="InterPro" id="IPR051678">
    <property type="entry name" value="AGP_Transferase"/>
</dbReference>
<dbReference type="Gene3D" id="3.30.200.20">
    <property type="entry name" value="Phosphorylase Kinase, domain 1"/>
    <property type="match status" value="1"/>
</dbReference>
<evidence type="ECO:0000259" key="1">
    <source>
        <dbReference type="Pfam" id="PF01636"/>
    </source>
</evidence>
<accession>A0ABW9LQX9</accession>
<proteinExistence type="predicted"/>
<protein>
    <submittedName>
        <fullName evidence="2">Phosphotransferase family protein</fullName>
    </submittedName>
</protein>
<dbReference type="InterPro" id="IPR041726">
    <property type="entry name" value="ACAD10_11_N"/>
</dbReference>
<dbReference type="Gene3D" id="3.90.1200.10">
    <property type="match status" value="1"/>
</dbReference>
<dbReference type="Proteomes" id="UP001635817">
    <property type="component" value="Unassembled WGS sequence"/>
</dbReference>
<keyword evidence="3" id="KW-1185">Reference proteome</keyword>
<name>A0ABW9LQX9_9MYCO</name>
<organism evidence="2 3">
    <name type="scientific">Mycolicibacterium septicum</name>
    <dbReference type="NCBI Taxonomy" id="98668"/>
    <lineage>
        <taxon>Bacteria</taxon>
        <taxon>Bacillati</taxon>
        <taxon>Actinomycetota</taxon>
        <taxon>Actinomycetes</taxon>
        <taxon>Mycobacteriales</taxon>
        <taxon>Mycobacteriaceae</taxon>
        <taxon>Mycolicibacterium</taxon>
    </lineage>
</organism>
<dbReference type="InterPro" id="IPR011009">
    <property type="entry name" value="Kinase-like_dom_sf"/>
</dbReference>
<evidence type="ECO:0000313" key="2">
    <source>
        <dbReference type="EMBL" id="MFN6550394.1"/>
    </source>
</evidence>
<dbReference type="RefSeq" id="WP_409549223.1">
    <property type="nucleotide sequence ID" value="NZ_JBKBDE010000002.1"/>
</dbReference>
<dbReference type="EMBL" id="JBKBDE010000002">
    <property type="protein sequence ID" value="MFN6550394.1"/>
    <property type="molecule type" value="Genomic_DNA"/>
</dbReference>
<reference evidence="2 3" key="1">
    <citation type="submission" date="2024-12" db="EMBL/GenBank/DDBJ databases">
        <title>The coexistence of Mycolicibacterium septicum and Mycolicibacterium nivoides in clinical samples.</title>
        <authorList>
            <person name="Wang C."/>
            <person name="Feng Y."/>
            <person name="Zong Z."/>
        </authorList>
    </citation>
    <scope>NUCLEOTIDE SEQUENCE [LARGE SCALE GENOMIC DNA]</scope>
    <source>
        <strain evidence="2 3">120310</strain>
    </source>
</reference>
<dbReference type="PANTHER" id="PTHR21310:SF57">
    <property type="entry name" value="BLR2944 PROTEIN"/>
    <property type="match status" value="1"/>
</dbReference>
<dbReference type="CDD" id="cd05154">
    <property type="entry name" value="ACAD10_11_N-like"/>
    <property type="match status" value="1"/>
</dbReference>